<sequence length="102" mass="11750">MKKEKLWTDEEHSAAIEAYLRMLHFEKENIPYSKANIRRDLLSGPLQNRSKGSIEFRMQNISAVLNNQGKTWIPGYKPAKNVGRIVERKIADIILKIEGKGK</sequence>
<evidence type="ECO:0000313" key="2">
    <source>
        <dbReference type="Proteomes" id="UP000594688"/>
    </source>
</evidence>
<gene>
    <name evidence="1" type="ORF">G3M70_06630</name>
</gene>
<evidence type="ECO:0000313" key="1">
    <source>
        <dbReference type="EMBL" id="QPJ61577.1"/>
    </source>
</evidence>
<accession>A0A7T0BV50</accession>
<dbReference type="Proteomes" id="UP000594688">
    <property type="component" value="Chromosome"/>
</dbReference>
<dbReference type="EMBL" id="CP048685">
    <property type="protein sequence ID" value="QPJ61577.1"/>
    <property type="molecule type" value="Genomic_DNA"/>
</dbReference>
<reference evidence="1 2" key="1">
    <citation type="submission" date="2020-02" db="EMBL/GenBank/DDBJ databases">
        <title>Genomic and physiological characterization of two novel Nitrospinaceae genera.</title>
        <authorList>
            <person name="Mueller A.J."/>
            <person name="Jung M.-Y."/>
            <person name="Strachan C.R."/>
            <person name="Herbold C.W."/>
            <person name="Kirkegaard R.H."/>
            <person name="Daims H."/>
        </authorList>
    </citation>
    <scope>NUCLEOTIDE SEQUENCE [LARGE SCALE GENOMIC DNA]</scope>
    <source>
        <strain evidence="1">EB</strain>
    </source>
</reference>
<name>A0A7T0BV50_9BACT</name>
<dbReference type="AlphaFoldDB" id="A0A7T0BV50"/>
<dbReference type="KEGG" id="nli:G3M70_06630"/>
<organism evidence="1 2">
    <name type="scientific">Candidatus Nitronauta litoralis</name>
    <dbReference type="NCBI Taxonomy" id="2705533"/>
    <lineage>
        <taxon>Bacteria</taxon>
        <taxon>Pseudomonadati</taxon>
        <taxon>Nitrospinota/Tectimicrobiota group</taxon>
        <taxon>Nitrospinota</taxon>
        <taxon>Nitrospinia</taxon>
        <taxon>Nitrospinales</taxon>
        <taxon>Nitrospinaceae</taxon>
        <taxon>Candidatus Nitronauta</taxon>
    </lineage>
</organism>
<proteinExistence type="predicted"/>
<protein>
    <submittedName>
        <fullName evidence="1">Uncharacterized protein</fullName>
    </submittedName>
</protein>